<reference evidence="2" key="1">
    <citation type="journal article" date="2023" name="Hortic. Res.">
        <title>A chromosome-level phased genome enabling allele-level studies in sweet orange: a case study on citrus Huanglongbing tolerance.</title>
        <authorList>
            <person name="Wu B."/>
            <person name="Yu Q."/>
            <person name="Deng Z."/>
            <person name="Duan Y."/>
            <person name="Luo F."/>
            <person name="Gmitter F. Jr."/>
        </authorList>
    </citation>
    <scope>NUCLEOTIDE SEQUENCE [LARGE SCALE GENOMIC DNA]</scope>
    <source>
        <strain evidence="2">cv. Valencia</strain>
    </source>
</reference>
<dbReference type="Proteomes" id="UP000829398">
    <property type="component" value="Chromosome 4"/>
</dbReference>
<keyword evidence="2" id="KW-1185">Reference proteome</keyword>
<comment type="caution">
    <text evidence="1">The sequence shown here is derived from an EMBL/GenBank/DDBJ whole genome shotgun (WGS) entry which is preliminary data.</text>
</comment>
<name>A0ACB8LH23_CITSI</name>
<proteinExistence type="predicted"/>
<dbReference type="EMBL" id="CM039173">
    <property type="protein sequence ID" value="KAH9772659.1"/>
    <property type="molecule type" value="Genomic_DNA"/>
</dbReference>
<evidence type="ECO:0000313" key="2">
    <source>
        <dbReference type="Proteomes" id="UP000829398"/>
    </source>
</evidence>
<organism evidence="1 2">
    <name type="scientific">Citrus sinensis</name>
    <name type="common">Sweet orange</name>
    <name type="synonym">Citrus aurantium var. sinensis</name>
    <dbReference type="NCBI Taxonomy" id="2711"/>
    <lineage>
        <taxon>Eukaryota</taxon>
        <taxon>Viridiplantae</taxon>
        <taxon>Streptophyta</taxon>
        <taxon>Embryophyta</taxon>
        <taxon>Tracheophyta</taxon>
        <taxon>Spermatophyta</taxon>
        <taxon>Magnoliopsida</taxon>
        <taxon>eudicotyledons</taxon>
        <taxon>Gunneridae</taxon>
        <taxon>Pentapetalae</taxon>
        <taxon>rosids</taxon>
        <taxon>malvids</taxon>
        <taxon>Sapindales</taxon>
        <taxon>Rutaceae</taxon>
        <taxon>Aurantioideae</taxon>
        <taxon>Citrus</taxon>
    </lineage>
</organism>
<gene>
    <name evidence="1" type="ORF">KPL71_013099</name>
</gene>
<accession>A0ACB8LH23</accession>
<protein>
    <submittedName>
        <fullName evidence="1">Leucine Rich Repeat family protein expressed</fullName>
    </submittedName>
</protein>
<sequence>MISRLQADVESKIQSNEQMQVDGRLCKVRNDIGGVSLSGGIPASFCSLPSLVWLKLSKNDLSGELFVALQNCTAFVPEQLCLFSYLHILDLSHNNLSGSIPSYLSNLKALKIWARFLNFHPQPDRAFYQAVDLVVKGRQNDYTKIIPIVNVIEDLSSNSLTGEVPNEMANLSALGSLNLSRNHQEGYQRILEACKSPIPLTKQFQTFNDPSIYMGNADLCSPPLTTKCSSDLRNAGVEDGEVEDEDGSEELLFLFEHGTRIHYWILDFLWSFENQKLLEKCPILSSSMK</sequence>
<evidence type="ECO:0000313" key="1">
    <source>
        <dbReference type="EMBL" id="KAH9772659.1"/>
    </source>
</evidence>